<comment type="similarity">
    <text evidence="1">Belongs to the short-chain dehydrogenases/reductases (SDR) family.</text>
</comment>
<gene>
    <name evidence="2" type="ORF">K9D25_19925</name>
</gene>
<dbReference type="Proteomes" id="UP000831684">
    <property type="component" value="Chromosome"/>
</dbReference>
<evidence type="ECO:0000256" key="1">
    <source>
        <dbReference type="ARBA" id="ARBA00006484"/>
    </source>
</evidence>
<dbReference type="PANTHER" id="PTHR42879:SF6">
    <property type="entry name" value="NADPH-DEPENDENT REDUCTASE BACG"/>
    <property type="match status" value="1"/>
</dbReference>
<dbReference type="Gene3D" id="3.40.50.720">
    <property type="entry name" value="NAD(P)-binding Rossmann-like Domain"/>
    <property type="match status" value="1"/>
</dbReference>
<dbReference type="InterPro" id="IPR036291">
    <property type="entry name" value="NAD(P)-bd_dom_sf"/>
</dbReference>
<reference evidence="2" key="1">
    <citation type="submission" date="2021-09" db="EMBL/GenBank/DDBJ databases">
        <title>Network and meta-omics reveal the key degrader and cooperation patterns in an efficient 1,4-dioxane-degrading microbial community.</title>
        <authorList>
            <person name="Dai C."/>
        </authorList>
    </citation>
    <scope>NUCLEOTIDE SEQUENCE</scope>
    <source>
        <strain evidence="2">ZM13</strain>
    </source>
</reference>
<dbReference type="PRINTS" id="PR00081">
    <property type="entry name" value="GDHRDH"/>
</dbReference>
<evidence type="ECO:0000313" key="2">
    <source>
        <dbReference type="EMBL" id="UOK70947.1"/>
    </source>
</evidence>
<proteinExistence type="inferred from homology"/>
<dbReference type="InterPro" id="IPR002347">
    <property type="entry name" value="SDR_fam"/>
</dbReference>
<dbReference type="AlphaFoldDB" id="A0A9E6ZVL4"/>
<evidence type="ECO:0000313" key="3">
    <source>
        <dbReference type="Proteomes" id="UP000831684"/>
    </source>
</evidence>
<dbReference type="Pfam" id="PF13561">
    <property type="entry name" value="adh_short_C2"/>
    <property type="match status" value="1"/>
</dbReference>
<dbReference type="PANTHER" id="PTHR42879">
    <property type="entry name" value="3-OXOACYL-(ACYL-CARRIER-PROTEIN) REDUCTASE"/>
    <property type="match status" value="1"/>
</dbReference>
<sequence length="264" mass="27734">MNLGFDGRRAVIVGGSYGIGEATAAILLREGAQVIIASRSRDNLDAARARLETATGRAPDVFVADVVKDGAAAEALMAEARRRWGALDILVSAVGGSVRADFDTLSDADWLASYEFNVLSTVRSVRAALPLLIAGDAPAVVTLGAAAAKMPYAHQIMTNVHKAGLLGLVKTLALELGEKGIRINAVGPGRTKTALWINRATKMAAERGVPVDEIYAEFAEEIPLKRFAEPDEIAVMVAWLASPLASYITGQSINVDGGIARGLV</sequence>
<protein>
    <submittedName>
        <fullName evidence="2">SDR family oxidoreductase</fullName>
    </submittedName>
</protein>
<dbReference type="SUPFAM" id="SSF51735">
    <property type="entry name" value="NAD(P)-binding Rossmann-fold domains"/>
    <property type="match status" value="1"/>
</dbReference>
<accession>A0A9E6ZVL4</accession>
<name>A0A9E6ZVL4_9HYPH</name>
<dbReference type="EMBL" id="CP083239">
    <property type="protein sequence ID" value="UOK70947.1"/>
    <property type="molecule type" value="Genomic_DNA"/>
</dbReference>
<dbReference type="RefSeq" id="WP_244377695.1">
    <property type="nucleotide sequence ID" value="NZ_CP083239.1"/>
</dbReference>
<dbReference type="FunFam" id="3.40.50.720:FF:000084">
    <property type="entry name" value="Short-chain dehydrogenase reductase"/>
    <property type="match status" value="1"/>
</dbReference>
<organism evidence="2 3">
    <name type="scientific">Ancylobacter polymorphus</name>
    <dbReference type="NCBI Taxonomy" id="223390"/>
    <lineage>
        <taxon>Bacteria</taxon>
        <taxon>Pseudomonadati</taxon>
        <taxon>Pseudomonadota</taxon>
        <taxon>Alphaproteobacteria</taxon>
        <taxon>Hyphomicrobiales</taxon>
        <taxon>Xanthobacteraceae</taxon>
        <taxon>Ancylobacter</taxon>
    </lineage>
</organism>
<dbReference type="InterPro" id="IPR050259">
    <property type="entry name" value="SDR"/>
</dbReference>
<dbReference type="KEGG" id="apol:K9D25_19925"/>